<keyword evidence="8 14" id="KW-0479">Metal-binding</keyword>
<dbReference type="InterPro" id="IPR041756">
    <property type="entry name" value="M28_SGAP-like"/>
</dbReference>
<evidence type="ECO:0000256" key="6">
    <source>
        <dbReference type="ARBA" id="ARBA00022525"/>
    </source>
</evidence>
<comment type="similarity">
    <text evidence="3">Belongs to the peptidase M28 family. M28A subfamily.</text>
</comment>
<dbReference type="GO" id="GO:0008235">
    <property type="term" value="F:metalloexopeptidase activity"/>
    <property type="evidence" value="ECO:0007669"/>
    <property type="project" value="InterPro"/>
</dbReference>
<dbReference type="Gene3D" id="3.40.630.10">
    <property type="entry name" value="Zn peptidases"/>
    <property type="match status" value="1"/>
</dbReference>
<dbReference type="AlphaFoldDB" id="A0A6A6DDN8"/>
<protein>
    <recommendedName>
        <fullName evidence="14">Peptide hydrolase</fullName>
        <ecNumber evidence="14">3.4.-.-</ecNumber>
    </recommendedName>
</protein>
<dbReference type="SUPFAM" id="SSF53187">
    <property type="entry name" value="Zn-dependent exopeptidases"/>
    <property type="match status" value="1"/>
</dbReference>
<dbReference type="SUPFAM" id="SSF52025">
    <property type="entry name" value="PA domain"/>
    <property type="match status" value="1"/>
</dbReference>
<dbReference type="EC" id="3.4.-.-" evidence="14"/>
<gene>
    <name evidence="17" type="ORF">K469DRAFT_644055</name>
</gene>
<dbReference type="Pfam" id="PF02225">
    <property type="entry name" value="PA"/>
    <property type="match status" value="1"/>
</dbReference>
<proteinExistence type="inferred from homology"/>
<name>A0A6A6DDN8_9PEZI</name>
<comment type="subcellular location">
    <subcellularLocation>
        <location evidence="2">Secreted</location>
    </subcellularLocation>
</comment>
<dbReference type="CDD" id="cd02130">
    <property type="entry name" value="PA_ScAPY_like"/>
    <property type="match status" value="1"/>
</dbReference>
<accession>A0A6A6DDN8</accession>
<organism evidence="17 18">
    <name type="scientific">Zopfia rhizophila CBS 207.26</name>
    <dbReference type="NCBI Taxonomy" id="1314779"/>
    <lineage>
        <taxon>Eukaryota</taxon>
        <taxon>Fungi</taxon>
        <taxon>Dikarya</taxon>
        <taxon>Ascomycota</taxon>
        <taxon>Pezizomycotina</taxon>
        <taxon>Dothideomycetes</taxon>
        <taxon>Dothideomycetes incertae sedis</taxon>
        <taxon>Zopfiaceae</taxon>
        <taxon>Zopfia</taxon>
    </lineage>
</organism>
<evidence type="ECO:0000256" key="8">
    <source>
        <dbReference type="ARBA" id="ARBA00022723"/>
    </source>
</evidence>
<evidence type="ECO:0000313" key="18">
    <source>
        <dbReference type="Proteomes" id="UP000800200"/>
    </source>
</evidence>
<evidence type="ECO:0000313" key="17">
    <source>
        <dbReference type="EMBL" id="KAF2177591.1"/>
    </source>
</evidence>
<keyword evidence="5" id="KW-0031">Aminopeptidase</keyword>
<keyword evidence="13" id="KW-0325">Glycoprotein</keyword>
<dbReference type="PANTHER" id="PTHR12147">
    <property type="entry name" value="METALLOPEPTIDASE M28 FAMILY MEMBER"/>
    <property type="match status" value="1"/>
</dbReference>
<evidence type="ECO:0000256" key="4">
    <source>
        <dbReference type="ARBA" id="ARBA00011245"/>
    </source>
</evidence>
<evidence type="ECO:0000256" key="9">
    <source>
        <dbReference type="ARBA" id="ARBA00022729"/>
    </source>
</evidence>
<keyword evidence="10 14" id="KW-0378">Hydrolase</keyword>
<comment type="cofactor">
    <cofactor evidence="1">
        <name>Zn(2+)</name>
        <dbReference type="ChEBI" id="CHEBI:29105"/>
    </cofactor>
</comment>
<dbReference type="PANTHER" id="PTHR12147:SF57">
    <property type="entry name" value="PEPTIDE HYDROLASE"/>
    <property type="match status" value="1"/>
</dbReference>
<keyword evidence="18" id="KW-1185">Reference proteome</keyword>
<dbReference type="InterPro" id="IPR007484">
    <property type="entry name" value="Peptidase_M28"/>
</dbReference>
<dbReference type="GO" id="GO:0006508">
    <property type="term" value="P:proteolysis"/>
    <property type="evidence" value="ECO:0007669"/>
    <property type="project" value="UniProtKB-KW"/>
</dbReference>
<evidence type="ECO:0000256" key="1">
    <source>
        <dbReference type="ARBA" id="ARBA00001947"/>
    </source>
</evidence>
<feature type="domain" description="PA" evidence="15">
    <location>
        <begin position="116"/>
        <end position="200"/>
    </location>
</feature>
<evidence type="ECO:0000256" key="14">
    <source>
        <dbReference type="RuleBase" id="RU361240"/>
    </source>
</evidence>
<keyword evidence="12" id="KW-0482">Metalloprotease</keyword>
<reference evidence="17" key="1">
    <citation type="journal article" date="2020" name="Stud. Mycol.">
        <title>101 Dothideomycetes genomes: a test case for predicting lifestyles and emergence of pathogens.</title>
        <authorList>
            <person name="Haridas S."/>
            <person name="Albert R."/>
            <person name="Binder M."/>
            <person name="Bloem J."/>
            <person name="Labutti K."/>
            <person name="Salamov A."/>
            <person name="Andreopoulos B."/>
            <person name="Baker S."/>
            <person name="Barry K."/>
            <person name="Bills G."/>
            <person name="Bluhm B."/>
            <person name="Cannon C."/>
            <person name="Castanera R."/>
            <person name="Culley D."/>
            <person name="Daum C."/>
            <person name="Ezra D."/>
            <person name="Gonzalez J."/>
            <person name="Henrissat B."/>
            <person name="Kuo A."/>
            <person name="Liang C."/>
            <person name="Lipzen A."/>
            <person name="Lutzoni F."/>
            <person name="Magnuson J."/>
            <person name="Mondo S."/>
            <person name="Nolan M."/>
            <person name="Ohm R."/>
            <person name="Pangilinan J."/>
            <person name="Park H.-J."/>
            <person name="Ramirez L."/>
            <person name="Alfaro M."/>
            <person name="Sun H."/>
            <person name="Tritt A."/>
            <person name="Yoshinaga Y."/>
            <person name="Zwiers L.-H."/>
            <person name="Turgeon B."/>
            <person name="Goodwin S."/>
            <person name="Spatafora J."/>
            <person name="Crous P."/>
            <person name="Grigoriev I."/>
        </authorList>
    </citation>
    <scope>NUCLEOTIDE SEQUENCE</scope>
    <source>
        <strain evidence="17">CBS 207.26</strain>
    </source>
</reference>
<evidence type="ECO:0000256" key="10">
    <source>
        <dbReference type="ARBA" id="ARBA00022801"/>
    </source>
</evidence>
<dbReference type="Gene3D" id="3.50.30.30">
    <property type="match status" value="1"/>
</dbReference>
<evidence type="ECO:0000259" key="16">
    <source>
        <dbReference type="Pfam" id="PF04389"/>
    </source>
</evidence>
<dbReference type="Pfam" id="PF04389">
    <property type="entry name" value="Peptidase_M28"/>
    <property type="match status" value="1"/>
</dbReference>
<keyword evidence="7 14" id="KW-0645">Protease</keyword>
<dbReference type="FunFam" id="3.40.630.10:FF:000054">
    <property type="entry name" value="Peptide hydrolase"/>
    <property type="match status" value="1"/>
</dbReference>
<evidence type="ECO:0000256" key="2">
    <source>
        <dbReference type="ARBA" id="ARBA00004613"/>
    </source>
</evidence>
<dbReference type="InterPro" id="IPR046450">
    <property type="entry name" value="PA_dom_sf"/>
</dbReference>
<evidence type="ECO:0000256" key="5">
    <source>
        <dbReference type="ARBA" id="ARBA00022438"/>
    </source>
</evidence>
<dbReference type="InterPro" id="IPR045175">
    <property type="entry name" value="M28_fam"/>
</dbReference>
<evidence type="ECO:0000256" key="3">
    <source>
        <dbReference type="ARBA" id="ARBA00005957"/>
    </source>
</evidence>
<dbReference type="Proteomes" id="UP000800200">
    <property type="component" value="Unassembled WGS sequence"/>
</dbReference>
<evidence type="ECO:0000256" key="7">
    <source>
        <dbReference type="ARBA" id="ARBA00022670"/>
    </source>
</evidence>
<keyword evidence="11 14" id="KW-0862">Zinc</keyword>
<dbReference type="OrthoDB" id="10013407at2759"/>
<keyword evidence="9" id="KW-0732">Signal</keyword>
<dbReference type="InterPro" id="IPR003137">
    <property type="entry name" value="PA_domain"/>
</dbReference>
<evidence type="ECO:0000259" key="15">
    <source>
        <dbReference type="Pfam" id="PF02225"/>
    </source>
</evidence>
<comment type="subunit">
    <text evidence="4">Monomer.</text>
</comment>
<dbReference type="GO" id="GO:0005576">
    <property type="term" value="C:extracellular region"/>
    <property type="evidence" value="ECO:0007669"/>
    <property type="project" value="UniProtKB-SubCell"/>
</dbReference>
<sequence>MKATHFVAAAALTPPALSNPLVSSEELQRLITLEELIAGAQELQSHAGLGGGNRAFGGKGHNATVDWLYDTLTGLDYYDVTKQEFVELFSGGKATLSANGVDYKPGLMTYTPSGTVSAPLVVVSNLGCVAKDYPAEIEGNIALISRGECTFAQKATNAKTAGAAGAVIYNNQAGQLSGTLGGVGNYVPVVGINQEEGNALLAAVEAGETTAELDVNSILENRTTFNVIAETKGGDKNNVLALGGHSDSVEAGPGINDDGSGIIGVLTVAKALTKFTTNNAVRFAFWSAEEFGKLGSYYYIKQVNQTESEVEKIRAYLNFDMIASPNYHYGVYDGDGSAFNLSGPPGSAQIERDFEDFYKSKGAAFVPSEFSGRSDYAAFLENGIPSGGLFTGAEVIKTEEEAELFGGQAGVAYDVNYHQPGDTIDNLNHEAFLLNTQSIANSVAKYALSFDSLPKADAGVRKRAAERHRNVKRFASHTHSHSGPCGEDALLV</sequence>
<feature type="domain" description="Peptidase M28" evidence="16">
    <location>
        <begin position="226"/>
        <end position="439"/>
    </location>
</feature>
<evidence type="ECO:0000256" key="12">
    <source>
        <dbReference type="ARBA" id="ARBA00023049"/>
    </source>
</evidence>
<evidence type="ECO:0000256" key="11">
    <source>
        <dbReference type="ARBA" id="ARBA00022833"/>
    </source>
</evidence>
<dbReference type="CDD" id="cd03876">
    <property type="entry name" value="M28_SGAP_like"/>
    <property type="match status" value="1"/>
</dbReference>
<dbReference type="GO" id="GO:0046872">
    <property type="term" value="F:metal ion binding"/>
    <property type="evidence" value="ECO:0007669"/>
    <property type="project" value="UniProtKB-KW"/>
</dbReference>
<evidence type="ECO:0000256" key="13">
    <source>
        <dbReference type="ARBA" id="ARBA00023180"/>
    </source>
</evidence>
<dbReference type="GO" id="GO:0004177">
    <property type="term" value="F:aminopeptidase activity"/>
    <property type="evidence" value="ECO:0007669"/>
    <property type="project" value="UniProtKB-KW"/>
</dbReference>
<dbReference type="EMBL" id="ML994686">
    <property type="protein sequence ID" value="KAF2177591.1"/>
    <property type="molecule type" value="Genomic_DNA"/>
</dbReference>
<keyword evidence="6" id="KW-0964">Secreted</keyword>